<feature type="compositionally biased region" description="Basic and acidic residues" evidence="11">
    <location>
        <begin position="228"/>
        <end position="244"/>
    </location>
</feature>
<keyword evidence="10" id="KW-0511">Multifunctional enzyme</keyword>
<reference evidence="13" key="1">
    <citation type="submission" date="2013-07" db="EMBL/GenBank/DDBJ databases">
        <title>Midgut Transcriptome Profiling of Anoplphora glabripennis, a Lignocellulose Degrading, Wood-Boring Cerambycid.</title>
        <authorList>
            <person name="Scully E.D."/>
            <person name="Hoover K."/>
            <person name="Carlson J.E."/>
            <person name="Tien M."/>
            <person name="Geib S.M."/>
        </authorList>
    </citation>
    <scope>NUCLEOTIDE SEQUENCE</scope>
</reference>
<evidence type="ECO:0000256" key="9">
    <source>
        <dbReference type="ARBA" id="ARBA00023172"/>
    </source>
</evidence>
<organism evidence="13">
    <name type="scientific">Anoplophora glabripennis</name>
    <name type="common">Asian longhorn beetle</name>
    <name type="synonym">Anoplophora nobilis</name>
    <dbReference type="NCBI Taxonomy" id="217634"/>
    <lineage>
        <taxon>Eukaryota</taxon>
        <taxon>Metazoa</taxon>
        <taxon>Ecdysozoa</taxon>
        <taxon>Arthropoda</taxon>
        <taxon>Hexapoda</taxon>
        <taxon>Insecta</taxon>
        <taxon>Pterygota</taxon>
        <taxon>Neoptera</taxon>
        <taxon>Endopterygota</taxon>
        <taxon>Coleoptera</taxon>
        <taxon>Polyphaga</taxon>
        <taxon>Cucujiformia</taxon>
        <taxon>Chrysomeloidea</taxon>
        <taxon>Cerambycidae</taxon>
        <taxon>Lamiinae</taxon>
        <taxon>Lamiini</taxon>
        <taxon>Anoplophora</taxon>
    </lineage>
</organism>
<evidence type="ECO:0000256" key="5">
    <source>
        <dbReference type="ARBA" id="ARBA00022842"/>
    </source>
</evidence>
<dbReference type="InterPro" id="IPR001584">
    <property type="entry name" value="Integrase_cat-core"/>
</dbReference>
<keyword evidence="9" id="KW-0233">DNA recombination</keyword>
<sequence>PFDVQGFRGENYFVSFIDGYSHIAQVYCIKHKSQVFSCFKSYCNYVTNQTGNKIREVRCDNGTEYLNQNFYDFACEKGFTIRPSPAYEHQLNGTAERFNRTVLDKVRCLRKEAKLEKKYWPEIVMAAVYLCNRVITSATMECKTPNEIFFGRKPSVENLFLYGSKVFVHVPDEKRKTQDDKSKKGILVGYTDLGYKVLIGEKVVEVRNVKIIEEDVVCINVDDEQENKEEIESKAENKSDKKKEEDEENIERDEENKTTIRRSMRQRQPPQKFDDYVLYAGYCDINVPETYDQAINSSECKQWLQAMKNEMQSLKETDTWTLIQKPEDEKILEVKWIYKIKNNNTYKARIVVRGFQQENPLEDIYAPVARMSNLKTLLSCMCERNYFIHQMDVQTA</sequence>
<dbReference type="InterPro" id="IPR057670">
    <property type="entry name" value="SH3_retrovirus"/>
</dbReference>
<feature type="non-terminal residue" evidence="13">
    <location>
        <position position="396"/>
    </location>
</feature>
<dbReference type="InterPro" id="IPR036397">
    <property type="entry name" value="RNaseH_sf"/>
</dbReference>
<dbReference type="AlphaFoldDB" id="V5GQ63"/>
<evidence type="ECO:0000256" key="1">
    <source>
        <dbReference type="ARBA" id="ARBA00022722"/>
    </source>
</evidence>
<evidence type="ECO:0000256" key="7">
    <source>
        <dbReference type="ARBA" id="ARBA00022918"/>
    </source>
</evidence>
<evidence type="ECO:0000256" key="11">
    <source>
        <dbReference type="SAM" id="MobiDB-lite"/>
    </source>
</evidence>
<dbReference type="SUPFAM" id="SSF53098">
    <property type="entry name" value="Ribonuclease H-like"/>
    <property type="match status" value="1"/>
</dbReference>
<protein>
    <submittedName>
        <fullName evidence="13">Retrovirus-related Pol polyprotein</fullName>
    </submittedName>
</protein>
<dbReference type="GO" id="GO:0016787">
    <property type="term" value="F:hydrolase activity"/>
    <property type="evidence" value="ECO:0007669"/>
    <property type="project" value="UniProtKB-KW"/>
</dbReference>
<dbReference type="InterPro" id="IPR013103">
    <property type="entry name" value="RVT_2"/>
</dbReference>
<evidence type="ECO:0000256" key="10">
    <source>
        <dbReference type="ARBA" id="ARBA00023268"/>
    </source>
</evidence>
<dbReference type="PANTHER" id="PTHR42648">
    <property type="entry name" value="TRANSPOSASE, PUTATIVE-RELATED"/>
    <property type="match status" value="1"/>
</dbReference>
<dbReference type="PANTHER" id="PTHR42648:SF11">
    <property type="entry name" value="TRANSPOSON TY4-P GAG-POL POLYPROTEIN"/>
    <property type="match status" value="1"/>
</dbReference>
<dbReference type="GO" id="GO:0046872">
    <property type="term" value="F:metal ion binding"/>
    <property type="evidence" value="ECO:0007669"/>
    <property type="project" value="UniProtKB-KW"/>
</dbReference>
<dbReference type="GO" id="GO:0004519">
    <property type="term" value="F:endonuclease activity"/>
    <property type="evidence" value="ECO:0007669"/>
    <property type="project" value="UniProtKB-KW"/>
</dbReference>
<keyword evidence="4" id="KW-0378">Hydrolase</keyword>
<dbReference type="Pfam" id="PF25597">
    <property type="entry name" value="SH3_retrovirus"/>
    <property type="match status" value="1"/>
</dbReference>
<dbReference type="PROSITE" id="PS50994">
    <property type="entry name" value="INTEGRASE"/>
    <property type="match status" value="1"/>
</dbReference>
<dbReference type="InterPro" id="IPR012337">
    <property type="entry name" value="RNaseH-like_sf"/>
</dbReference>
<evidence type="ECO:0000256" key="8">
    <source>
        <dbReference type="ARBA" id="ARBA00022932"/>
    </source>
</evidence>
<keyword evidence="6" id="KW-0229">DNA integration</keyword>
<evidence type="ECO:0000256" key="6">
    <source>
        <dbReference type="ARBA" id="ARBA00022908"/>
    </source>
</evidence>
<dbReference type="InterPro" id="IPR039537">
    <property type="entry name" value="Retrotran_Ty1/copia-like"/>
</dbReference>
<feature type="non-terminal residue" evidence="13">
    <location>
        <position position="1"/>
    </location>
</feature>
<dbReference type="GO" id="GO:0003964">
    <property type="term" value="F:RNA-directed DNA polymerase activity"/>
    <property type="evidence" value="ECO:0007669"/>
    <property type="project" value="UniProtKB-KW"/>
</dbReference>
<dbReference type="GO" id="GO:0003887">
    <property type="term" value="F:DNA-directed DNA polymerase activity"/>
    <property type="evidence" value="ECO:0007669"/>
    <property type="project" value="UniProtKB-KW"/>
</dbReference>
<keyword evidence="8" id="KW-0548">Nucleotidyltransferase</keyword>
<keyword evidence="3" id="KW-0255">Endonuclease</keyword>
<dbReference type="GO" id="GO:0015074">
    <property type="term" value="P:DNA integration"/>
    <property type="evidence" value="ECO:0007669"/>
    <property type="project" value="UniProtKB-KW"/>
</dbReference>
<proteinExistence type="predicted"/>
<name>V5GQ63_ANOGL</name>
<evidence type="ECO:0000313" key="13">
    <source>
        <dbReference type="EMBL" id="JAB66284.1"/>
    </source>
</evidence>
<dbReference type="GO" id="GO:0006310">
    <property type="term" value="P:DNA recombination"/>
    <property type="evidence" value="ECO:0007669"/>
    <property type="project" value="UniProtKB-KW"/>
</dbReference>
<gene>
    <name evidence="13" type="primary">POLX</name>
</gene>
<keyword evidence="5" id="KW-0460">Magnesium</keyword>
<evidence type="ECO:0000259" key="12">
    <source>
        <dbReference type="PROSITE" id="PS50994"/>
    </source>
</evidence>
<dbReference type="EMBL" id="GALX01002182">
    <property type="protein sequence ID" value="JAB66284.1"/>
    <property type="molecule type" value="Transcribed_RNA"/>
</dbReference>
<keyword evidence="2" id="KW-0479">Metal-binding</keyword>
<evidence type="ECO:0000256" key="3">
    <source>
        <dbReference type="ARBA" id="ARBA00022759"/>
    </source>
</evidence>
<keyword evidence="8" id="KW-0808">Transferase</keyword>
<dbReference type="GO" id="GO:0003676">
    <property type="term" value="F:nucleic acid binding"/>
    <property type="evidence" value="ECO:0007669"/>
    <property type="project" value="InterPro"/>
</dbReference>
<accession>V5GQ63</accession>
<dbReference type="Pfam" id="PF07727">
    <property type="entry name" value="RVT_2"/>
    <property type="match status" value="1"/>
</dbReference>
<evidence type="ECO:0000256" key="2">
    <source>
        <dbReference type="ARBA" id="ARBA00022723"/>
    </source>
</evidence>
<dbReference type="Gene3D" id="3.30.420.10">
    <property type="entry name" value="Ribonuclease H-like superfamily/Ribonuclease H"/>
    <property type="match status" value="1"/>
</dbReference>
<feature type="region of interest" description="Disordered" evidence="11">
    <location>
        <begin position="227"/>
        <end position="267"/>
    </location>
</feature>
<feature type="domain" description="Integrase catalytic" evidence="12">
    <location>
        <begin position="1"/>
        <end position="153"/>
    </location>
</feature>
<keyword evidence="1" id="KW-0540">Nuclease</keyword>
<evidence type="ECO:0000256" key="4">
    <source>
        <dbReference type="ARBA" id="ARBA00022801"/>
    </source>
</evidence>
<keyword evidence="7" id="KW-0695">RNA-directed DNA polymerase</keyword>
<keyword evidence="8" id="KW-0239">DNA-directed DNA polymerase</keyword>